<proteinExistence type="predicted"/>
<dbReference type="RefSeq" id="WP_267312066.1">
    <property type="nucleotide sequence ID" value="NZ_JABXXU010000010.1"/>
</dbReference>
<dbReference type="EMBL" id="JABXXV010000010">
    <property type="protein sequence ID" value="NVN48117.1"/>
    <property type="molecule type" value="Genomic_DNA"/>
</dbReference>
<organism evidence="1 2">
    <name type="scientific">Asaia spathodeae</name>
    <dbReference type="NCBI Taxonomy" id="657016"/>
    <lineage>
        <taxon>Bacteria</taxon>
        <taxon>Pseudomonadati</taxon>
        <taxon>Pseudomonadota</taxon>
        <taxon>Alphaproteobacteria</taxon>
        <taxon>Acetobacterales</taxon>
        <taxon>Acetobacteraceae</taxon>
        <taxon>Asaia</taxon>
    </lineage>
</organism>
<keyword evidence="2" id="KW-1185">Reference proteome</keyword>
<accession>A0ABX2P9B1</accession>
<sequence>MSAPLPFECHGFGLRSAYLAARSASKVLMLWLTDTYDLDASVLDRERALTPAALRQVKDEGRFLGFDITDAPPLPLLAMRVYFDLVTFDHAGRLAPAALTRHRSGENAVLEVALPDLSRTMQHGIG</sequence>
<comment type="caution">
    <text evidence="1">The sequence shown here is derived from an EMBL/GenBank/DDBJ whole genome shotgun (WGS) entry which is preliminary data.</text>
</comment>
<protein>
    <submittedName>
        <fullName evidence="1">Uncharacterized protein</fullName>
    </submittedName>
</protein>
<dbReference type="Proteomes" id="UP001516351">
    <property type="component" value="Unassembled WGS sequence"/>
</dbReference>
<evidence type="ECO:0000313" key="2">
    <source>
        <dbReference type="Proteomes" id="UP001516351"/>
    </source>
</evidence>
<reference evidence="1 2" key="1">
    <citation type="submission" date="2020-06" db="EMBL/GenBank/DDBJ databases">
        <title>Synonyms of Asaia species.</title>
        <authorList>
            <person name="Sombolestani A."/>
        </authorList>
    </citation>
    <scope>NUCLEOTIDE SEQUENCE [LARGE SCALE GENOMIC DNA]</scope>
    <source>
        <strain evidence="1 2">LMG 27047</strain>
    </source>
</reference>
<name>A0ABX2P9B1_9PROT</name>
<gene>
    <name evidence="1" type="ORF">HW542_15060</name>
</gene>
<evidence type="ECO:0000313" key="1">
    <source>
        <dbReference type="EMBL" id="NVN48117.1"/>
    </source>
</evidence>